<keyword evidence="2" id="KW-0812">Transmembrane</keyword>
<gene>
    <name evidence="3" type="ORF">SAMN02799615_02679</name>
</gene>
<feature type="transmembrane region" description="Helical" evidence="2">
    <location>
        <begin position="77"/>
        <end position="107"/>
    </location>
</feature>
<dbReference type="AlphaFoldDB" id="A0A1I2GLV3"/>
<evidence type="ECO:0000313" key="3">
    <source>
        <dbReference type="EMBL" id="SFF17980.1"/>
    </source>
</evidence>
<proteinExistence type="predicted"/>
<feature type="region of interest" description="Disordered" evidence="1">
    <location>
        <begin position="157"/>
        <end position="176"/>
    </location>
</feature>
<feature type="transmembrane region" description="Helical" evidence="2">
    <location>
        <begin position="113"/>
        <end position="133"/>
    </location>
</feature>
<keyword evidence="2" id="KW-0472">Membrane</keyword>
<protein>
    <recommendedName>
        <fullName evidence="5">Holin-X, holin superfamily III</fullName>
    </recommendedName>
</protein>
<evidence type="ECO:0000256" key="2">
    <source>
        <dbReference type="SAM" id="Phobius"/>
    </source>
</evidence>
<feature type="region of interest" description="Disordered" evidence="1">
    <location>
        <begin position="1"/>
        <end position="35"/>
    </location>
</feature>
<name>A0A1I2GLV3_9GAMM</name>
<reference evidence="4" key="1">
    <citation type="submission" date="2016-10" db="EMBL/GenBank/DDBJ databases">
        <authorList>
            <person name="Varghese N."/>
            <person name="Submissions S."/>
        </authorList>
    </citation>
    <scope>NUCLEOTIDE SEQUENCE [LARGE SCALE GENOMIC DNA]</scope>
    <source>
        <strain evidence="4">UNC178MFTsu3.1</strain>
    </source>
</reference>
<dbReference type="STRING" id="500610.SAMN02799615_02679"/>
<keyword evidence="2" id="KW-1133">Transmembrane helix</keyword>
<evidence type="ECO:0000313" key="4">
    <source>
        <dbReference type="Proteomes" id="UP000199477"/>
    </source>
</evidence>
<accession>A0A1I2GLV3</accession>
<evidence type="ECO:0008006" key="5">
    <source>
        <dbReference type="Google" id="ProtNLM"/>
    </source>
</evidence>
<organism evidence="3 4">
    <name type="scientific">Dyella marensis</name>
    <dbReference type="NCBI Taxonomy" id="500610"/>
    <lineage>
        <taxon>Bacteria</taxon>
        <taxon>Pseudomonadati</taxon>
        <taxon>Pseudomonadota</taxon>
        <taxon>Gammaproteobacteria</taxon>
        <taxon>Lysobacterales</taxon>
        <taxon>Rhodanobacteraceae</taxon>
        <taxon>Dyella</taxon>
    </lineage>
</organism>
<feature type="compositionally biased region" description="Basic and acidic residues" evidence="1">
    <location>
        <begin position="1"/>
        <end position="27"/>
    </location>
</feature>
<dbReference type="EMBL" id="FONH01000009">
    <property type="protein sequence ID" value="SFF17980.1"/>
    <property type="molecule type" value="Genomic_DNA"/>
</dbReference>
<dbReference type="Proteomes" id="UP000199477">
    <property type="component" value="Unassembled WGS sequence"/>
</dbReference>
<sequence length="176" mass="19080">MHDPGREGGGREDSPAGPGERPREEPFHGQPSAEADAVDPGILDEIGRAGRAAKHLFGAQLSLFVAELGLARSAVSWMLLAALAATVAGVGLGLTMMALAGVLLAAWLHSWPLALVILGVLQLLFLVGMIWLFRRCMHWLTLPDSRHAWRETIRQAMRRSERQAPPDPVADREEGI</sequence>
<evidence type="ECO:0000256" key="1">
    <source>
        <dbReference type="SAM" id="MobiDB-lite"/>
    </source>
</evidence>
<dbReference type="RefSeq" id="WP_231504167.1">
    <property type="nucleotide sequence ID" value="NZ_FONH01000009.1"/>
</dbReference>
<keyword evidence="4" id="KW-1185">Reference proteome</keyword>